<dbReference type="InterPro" id="IPR036404">
    <property type="entry name" value="Jacalin-like_lectin_dom_sf"/>
</dbReference>
<dbReference type="PANTHER" id="PTHR47293">
    <property type="entry name" value="JACALIN-RELATED LECTIN 3"/>
    <property type="match status" value="1"/>
</dbReference>
<dbReference type="InterPro" id="IPR001229">
    <property type="entry name" value="Jacalin-like_lectin_dom"/>
</dbReference>
<proteinExistence type="inferred from homology"/>
<dbReference type="GeneID" id="113742649"/>
<dbReference type="SUPFAM" id="SSF51101">
    <property type="entry name" value="Mannose-binding lectins"/>
    <property type="match status" value="1"/>
</dbReference>
<dbReference type="PANTHER" id="PTHR47293:SF15">
    <property type="entry name" value="JACALIN-RELATED LECTIN 19"/>
    <property type="match status" value="1"/>
</dbReference>
<reference evidence="6" key="2">
    <citation type="submission" date="2025-04" db="UniProtKB">
        <authorList>
            <consortium name="RefSeq"/>
        </authorList>
    </citation>
    <scope>IDENTIFICATION</scope>
    <source>
        <tissue evidence="6 7">Leaves</tissue>
    </source>
</reference>
<feature type="domain" description="Jacalin-type lectin" evidence="4">
    <location>
        <begin position="91"/>
        <end position="233"/>
    </location>
</feature>
<dbReference type="InterPro" id="IPR033734">
    <property type="entry name" value="Jacalin-like_lectin_dom_plant"/>
</dbReference>
<dbReference type="Proteomes" id="UP001652660">
    <property type="component" value="Chromosome 4e"/>
</dbReference>
<evidence type="ECO:0000313" key="6">
    <source>
        <dbReference type="RefSeq" id="XP_027126337.1"/>
    </source>
</evidence>
<feature type="region of interest" description="Disordered" evidence="3">
    <location>
        <begin position="65"/>
        <end position="93"/>
    </location>
</feature>
<evidence type="ECO:0000259" key="4">
    <source>
        <dbReference type="PROSITE" id="PS51752"/>
    </source>
</evidence>
<protein>
    <submittedName>
        <fullName evidence="6 7">Jacalin-related lectin 19</fullName>
    </submittedName>
</protein>
<dbReference type="PROSITE" id="PS51752">
    <property type="entry name" value="JACALIN_LECTIN"/>
    <property type="match status" value="1"/>
</dbReference>
<dbReference type="Gene3D" id="2.100.10.30">
    <property type="entry name" value="Jacalin-like lectin domain"/>
    <property type="match status" value="1"/>
</dbReference>
<gene>
    <name evidence="6" type="primary">LOC113742649</name>
    <name evidence="7" type="synonym">LOC140005877</name>
</gene>
<organism evidence="5 6">
    <name type="scientific">Coffea arabica</name>
    <name type="common">Arabian coffee</name>
    <dbReference type="NCBI Taxonomy" id="13443"/>
    <lineage>
        <taxon>Eukaryota</taxon>
        <taxon>Viridiplantae</taxon>
        <taxon>Streptophyta</taxon>
        <taxon>Embryophyta</taxon>
        <taxon>Tracheophyta</taxon>
        <taxon>Spermatophyta</taxon>
        <taxon>Magnoliopsida</taxon>
        <taxon>eudicotyledons</taxon>
        <taxon>Gunneridae</taxon>
        <taxon>Pentapetalae</taxon>
        <taxon>asterids</taxon>
        <taxon>lamiids</taxon>
        <taxon>Gentianales</taxon>
        <taxon>Rubiaceae</taxon>
        <taxon>Ixoroideae</taxon>
        <taxon>Gardenieae complex</taxon>
        <taxon>Bertiereae - Coffeeae clade</taxon>
        <taxon>Coffeeae</taxon>
        <taxon>Coffea</taxon>
    </lineage>
</organism>
<dbReference type="RefSeq" id="XP_027126337.1">
    <property type="nucleotide sequence ID" value="XM_027270536.1"/>
</dbReference>
<dbReference type="FunFam" id="2.100.10.30:FF:000001">
    <property type="entry name" value="Jacalin-related lectin 33"/>
    <property type="match status" value="1"/>
</dbReference>
<evidence type="ECO:0000256" key="2">
    <source>
        <dbReference type="ARBA" id="ARBA00022734"/>
    </source>
</evidence>
<keyword evidence="2" id="KW-0430">Lectin</keyword>
<accession>A0A6P6XJW6</accession>
<keyword evidence="5" id="KW-1185">Reference proteome</keyword>
<reference evidence="5" key="1">
    <citation type="journal article" date="2025" name="Foods">
        <title>Unveiling the Microbial Signatures of Arabica Coffee Cherries: Insights into Ripeness Specific Diversity, Functional Traits, and Implications for Quality and Safety.</title>
        <authorList>
            <consortium name="RefSeq"/>
            <person name="Tenea G.N."/>
            <person name="Cifuentes V."/>
            <person name="Reyes P."/>
            <person name="Cevallos-Vallejos M."/>
        </authorList>
    </citation>
    <scope>NUCLEOTIDE SEQUENCE [LARGE SCALE GENOMIC DNA]</scope>
</reference>
<sequence length="279" mass="30187">MVSDAIPKKKTKKNVVTHPPLPLYPSLYQFIFRFCSIFCSISILSQPIFIGLLYSSGTQDRSLASSINPSHFPGSTNMEGESNQSGEKKKRIAVGPWGGNGGSAWDDGSYNGVREITLVHARCIDSMRVVYDKNGKPFVGEKHGGVGGSKTSEIKLQFPDEFLTSVSGFVAPVVHGGSPVIRALTFKSNKRTFGPYGVEEGAPFSLPIEGGQIVGFKGRSGWYLDSLGCHLSRVQTTRVLQKVQQRLKRLTSSVSLAPKESEDAGFKATKATAQGGSYY</sequence>
<evidence type="ECO:0000256" key="3">
    <source>
        <dbReference type="SAM" id="MobiDB-lite"/>
    </source>
</evidence>
<dbReference type="OrthoDB" id="1901752at2759"/>
<dbReference type="CDD" id="cd09612">
    <property type="entry name" value="Jacalin"/>
    <property type="match status" value="1"/>
</dbReference>
<dbReference type="SMART" id="SM00915">
    <property type="entry name" value="Jacalin"/>
    <property type="match status" value="1"/>
</dbReference>
<comment type="similarity">
    <text evidence="1">Belongs to the jacalin lectin family.</text>
</comment>
<feature type="compositionally biased region" description="Polar residues" evidence="3">
    <location>
        <begin position="65"/>
        <end position="85"/>
    </location>
</feature>
<dbReference type="AlphaFoldDB" id="A0A6P6XJW6"/>
<dbReference type="GO" id="GO:0030246">
    <property type="term" value="F:carbohydrate binding"/>
    <property type="evidence" value="ECO:0007669"/>
    <property type="project" value="UniProtKB-KW"/>
</dbReference>
<dbReference type="RefSeq" id="XP_071903123.1">
    <property type="nucleotide sequence ID" value="XM_072047022.1"/>
</dbReference>
<name>A0A6P6XJW6_COFAR</name>
<dbReference type="Proteomes" id="UP001652660">
    <property type="component" value="Chromosome 4c"/>
</dbReference>
<evidence type="ECO:0000313" key="7">
    <source>
        <dbReference type="RefSeq" id="XP_071903123.1"/>
    </source>
</evidence>
<evidence type="ECO:0000313" key="5">
    <source>
        <dbReference type="Proteomes" id="UP001652660"/>
    </source>
</evidence>
<evidence type="ECO:0000256" key="1">
    <source>
        <dbReference type="ARBA" id="ARBA00006568"/>
    </source>
</evidence>
<dbReference type="Pfam" id="PF01419">
    <property type="entry name" value="Jacalin"/>
    <property type="match status" value="1"/>
</dbReference>